<dbReference type="RefSeq" id="WP_174781640.1">
    <property type="nucleotide sequence ID" value="NZ_CP054626.1"/>
</dbReference>
<sequence length="92" mass="10225">MRKIDFAEDAPQYWSAQPGLQCAASVDGALCTYAVTAEALEEHFAAGSYRKEDLVSAFADHRVEIERVARTFFEMTGARNIVLHSGHFRFAA</sequence>
<protein>
    <submittedName>
        <fullName evidence="1">DUF1488 domain-containing protein</fullName>
    </submittedName>
</protein>
<dbReference type="Pfam" id="PF07369">
    <property type="entry name" value="DUF1488"/>
    <property type="match status" value="1"/>
</dbReference>
<evidence type="ECO:0000313" key="1">
    <source>
        <dbReference type="EMBL" id="USE78612.1"/>
    </source>
</evidence>
<organism evidence="1 2">
    <name type="scientific">Cupriavidus gilardii</name>
    <dbReference type="NCBI Taxonomy" id="82541"/>
    <lineage>
        <taxon>Bacteria</taxon>
        <taxon>Pseudomonadati</taxon>
        <taxon>Pseudomonadota</taxon>
        <taxon>Betaproteobacteria</taxon>
        <taxon>Burkholderiales</taxon>
        <taxon>Burkholderiaceae</taxon>
        <taxon>Cupriavidus</taxon>
    </lineage>
</organism>
<accession>A0ABY4VQP0</accession>
<reference evidence="1" key="1">
    <citation type="submission" date="2022-06" db="EMBL/GenBank/DDBJ databases">
        <title>Complete genome sequence and characterization of Cupriavidus gilardii QJ1 isolated from contaminating cells.</title>
        <authorList>
            <person name="Qi J."/>
        </authorList>
    </citation>
    <scope>NUCLEOTIDE SEQUENCE</scope>
    <source>
        <strain evidence="1">QJ1</strain>
    </source>
</reference>
<evidence type="ECO:0000313" key="2">
    <source>
        <dbReference type="Proteomes" id="UP001056648"/>
    </source>
</evidence>
<dbReference type="InterPro" id="IPR009962">
    <property type="entry name" value="DUF1488"/>
</dbReference>
<proteinExistence type="predicted"/>
<dbReference type="GeneID" id="70690090"/>
<keyword evidence="2" id="KW-1185">Reference proteome</keyword>
<dbReference type="Gene3D" id="3.30.160.140">
    <property type="entry name" value="Shew3726-like"/>
    <property type="match status" value="1"/>
</dbReference>
<dbReference type="Proteomes" id="UP001056648">
    <property type="component" value="Chromosome 2"/>
</dbReference>
<gene>
    <name evidence="1" type="ORF">NDR89_18300</name>
</gene>
<name>A0ABY4VQP0_9BURK</name>
<dbReference type="InterPro" id="IPR036692">
    <property type="entry name" value="Shew3726-like_sf"/>
</dbReference>
<dbReference type="EMBL" id="CP098736">
    <property type="protein sequence ID" value="USE78612.1"/>
    <property type="molecule type" value="Genomic_DNA"/>
</dbReference>
<dbReference type="SUPFAM" id="SSF160272">
    <property type="entry name" value="Shew3726-like"/>
    <property type="match status" value="1"/>
</dbReference>